<evidence type="ECO:0000256" key="1">
    <source>
        <dbReference type="SAM" id="MobiDB-lite"/>
    </source>
</evidence>
<feature type="region of interest" description="Disordered" evidence="1">
    <location>
        <begin position="63"/>
        <end position="83"/>
    </location>
</feature>
<dbReference type="AlphaFoldDB" id="A0A9D2EGN5"/>
<proteinExistence type="predicted"/>
<dbReference type="Proteomes" id="UP000824037">
    <property type="component" value="Unassembled WGS sequence"/>
</dbReference>
<reference evidence="2" key="1">
    <citation type="journal article" date="2021" name="PeerJ">
        <title>Extensive microbial diversity within the chicken gut microbiome revealed by metagenomics and culture.</title>
        <authorList>
            <person name="Gilroy R."/>
            <person name="Ravi A."/>
            <person name="Getino M."/>
            <person name="Pursley I."/>
            <person name="Horton D.L."/>
            <person name="Alikhan N.F."/>
            <person name="Baker D."/>
            <person name="Gharbi K."/>
            <person name="Hall N."/>
            <person name="Watson M."/>
            <person name="Adriaenssens E.M."/>
            <person name="Foster-Nyarko E."/>
            <person name="Jarju S."/>
            <person name="Secka A."/>
            <person name="Antonio M."/>
            <person name="Oren A."/>
            <person name="Chaudhuri R.R."/>
            <person name="La Ragione R."/>
            <person name="Hildebrand F."/>
            <person name="Pallen M.J."/>
        </authorList>
    </citation>
    <scope>NUCLEOTIDE SEQUENCE</scope>
    <source>
        <strain evidence="2">ChiGjej4B4-7305</strain>
    </source>
</reference>
<dbReference type="EMBL" id="DXBY01000277">
    <property type="protein sequence ID" value="HIZ37279.1"/>
    <property type="molecule type" value="Genomic_DNA"/>
</dbReference>
<comment type="caution">
    <text evidence="2">The sequence shown here is derived from an EMBL/GenBank/DDBJ whole genome shotgun (WGS) entry which is preliminary data.</text>
</comment>
<evidence type="ECO:0000313" key="2">
    <source>
        <dbReference type="EMBL" id="HIZ37279.1"/>
    </source>
</evidence>
<accession>A0A9D2EGN5</accession>
<feature type="compositionally biased region" description="Low complexity" evidence="1">
    <location>
        <begin position="69"/>
        <end position="83"/>
    </location>
</feature>
<sequence length="335" mass="35602">MRSARSGRRVTALAIGGALLLAAVAVLLLWATTPRKSAEDAVQEYLDAIAAGDIERANELVPAVPDLGTPPTADGRTTAATAGWTPISDPQVVDSFEIVEGVQVEVSYVVGDSTHTASLSVVPEEDPGIFAEGWQVMTPLSLNIGVDSPSGALPFTIGDLEIQAGRDAKVTLYPGSYQVAFEGGDYLAGDEHTLDAVPTSNGDVARIRVMPEFTTTMSEELIEYVRTALETCTALDGGYVSQCGMHANQDRDGVTLDPVTWTVVDGPVISEDSRTDIAELRTTLRAEYEVADDPSGPGTPVTEEIVLRTQVLVTYESADSYQVLDLDWHTMPTGS</sequence>
<evidence type="ECO:0000313" key="3">
    <source>
        <dbReference type="Proteomes" id="UP000824037"/>
    </source>
</evidence>
<gene>
    <name evidence="2" type="ORF">H9815_16000</name>
</gene>
<reference evidence="2" key="2">
    <citation type="submission" date="2021-04" db="EMBL/GenBank/DDBJ databases">
        <authorList>
            <person name="Gilroy R."/>
        </authorList>
    </citation>
    <scope>NUCLEOTIDE SEQUENCE</scope>
    <source>
        <strain evidence="2">ChiGjej4B4-7305</strain>
    </source>
</reference>
<name>A0A9D2EGN5_9MICO</name>
<organism evidence="2 3">
    <name type="scientific">Candidatus Ruania gallistercoris</name>
    <dbReference type="NCBI Taxonomy" id="2838746"/>
    <lineage>
        <taxon>Bacteria</taxon>
        <taxon>Bacillati</taxon>
        <taxon>Actinomycetota</taxon>
        <taxon>Actinomycetes</taxon>
        <taxon>Micrococcales</taxon>
        <taxon>Ruaniaceae</taxon>
        <taxon>Ruania</taxon>
    </lineage>
</organism>
<protein>
    <submittedName>
        <fullName evidence="2">Uncharacterized protein</fullName>
    </submittedName>
</protein>